<evidence type="ECO:0000313" key="3">
    <source>
        <dbReference type="Proteomes" id="UP000014127"/>
    </source>
</evidence>
<dbReference type="RefSeq" id="WP_016172119.1">
    <property type="nucleotide sequence ID" value="NZ_ASWK01000001.1"/>
</dbReference>
<sequence>MKVKEYKIGRGKFIMTLKTEWIPKDKRDYKVLIAWLVFLEFIVWMLIGK</sequence>
<dbReference type="Proteomes" id="UP000014127">
    <property type="component" value="Unassembled WGS sequence"/>
</dbReference>
<dbReference type="PATRIC" id="fig|1139219.3.peg.905"/>
<keyword evidence="1" id="KW-1133">Transmembrane helix</keyword>
<evidence type="ECO:0000256" key="1">
    <source>
        <dbReference type="SAM" id="Phobius"/>
    </source>
</evidence>
<keyword evidence="1" id="KW-0812">Transmembrane</keyword>
<proteinExistence type="predicted"/>
<keyword evidence="1" id="KW-0472">Membrane</keyword>
<dbReference type="EMBL" id="AHYR01000004">
    <property type="protein sequence ID" value="EOT42578.1"/>
    <property type="molecule type" value="Genomic_DNA"/>
</dbReference>
<accession>S0KR16</accession>
<keyword evidence="3" id="KW-1185">Reference proteome</keyword>
<dbReference type="AlphaFoldDB" id="S0KR16"/>
<dbReference type="HOGENOM" id="CLU_3135243_0_0_9"/>
<reference evidence="2 3" key="1">
    <citation type="submission" date="2013-03" db="EMBL/GenBank/DDBJ databases">
        <title>The Genome Sequence of Enterococcus dispar ATCC_51266 (Illumina only assembly).</title>
        <authorList>
            <consortium name="The Broad Institute Genomics Platform"/>
            <consortium name="The Broad Institute Genome Sequencing Center for Infectious Disease"/>
            <person name="Earl A."/>
            <person name="Russ C."/>
            <person name="Gilmore M."/>
            <person name="Surin D."/>
            <person name="Walker B."/>
            <person name="Young S."/>
            <person name="Zeng Q."/>
            <person name="Gargeya S."/>
            <person name="Fitzgerald M."/>
            <person name="Haas B."/>
            <person name="Abouelleil A."/>
            <person name="Allen A.W."/>
            <person name="Alvarado L."/>
            <person name="Arachchi H.M."/>
            <person name="Berlin A.M."/>
            <person name="Chapman S.B."/>
            <person name="Gainer-Dewar J."/>
            <person name="Goldberg J."/>
            <person name="Griggs A."/>
            <person name="Gujja S."/>
            <person name="Hansen M."/>
            <person name="Howarth C."/>
            <person name="Imamovic A."/>
            <person name="Ireland A."/>
            <person name="Larimer J."/>
            <person name="McCowan C."/>
            <person name="Murphy C."/>
            <person name="Pearson M."/>
            <person name="Poon T.W."/>
            <person name="Priest M."/>
            <person name="Roberts A."/>
            <person name="Saif S."/>
            <person name="Shea T."/>
            <person name="Sisk P."/>
            <person name="Sykes S."/>
            <person name="Wortman J."/>
            <person name="Nusbaum C."/>
            <person name="Birren B."/>
        </authorList>
    </citation>
    <scope>NUCLEOTIDE SEQUENCE [LARGE SCALE GENOMIC DNA]</scope>
    <source>
        <strain evidence="2 3">ATCC 51266</strain>
    </source>
</reference>
<name>S0KR16_9ENTE</name>
<dbReference type="STRING" id="44009.RV01_GL000607"/>
<comment type="caution">
    <text evidence="2">The sequence shown here is derived from an EMBL/GenBank/DDBJ whole genome shotgun (WGS) entry which is preliminary data.</text>
</comment>
<protein>
    <submittedName>
        <fullName evidence="2">Uncharacterized protein</fullName>
    </submittedName>
</protein>
<evidence type="ECO:0000313" key="2">
    <source>
        <dbReference type="EMBL" id="EOT42578.1"/>
    </source>
</evidence>
<organism evidence="2 3">
    <name type="scientific">Enterococcus dispar ATCC 51266</name>
    <dbReference type="NCBI Taxonomy" id="1139219"/>
    <lineage>
        <taxon>Bacteria</taxon>
        <taxon>Bacillati</taxon>
        <taxon>Bacillota</taxon>
        <taxon>Bacilli</taxon>
        <taxon>Lactobacillales</taxon>
        <taxon>Enterococcaceae</taxon>
        <taxon>Enterococcus</taxon>
    </lineage>
</organism>
<feature type="transmembrane region" description="Helical" evidence="1">
    <location>
        <begin position="29"/>
        <end position="47"/>
    </location>
</feature>
<gene>
    <name evidence="2" type="ORF">OMK_00938</name>
</gene>